<dbReference type="PROSITE" id="PS51819">
    <property type="entry name" value="VOC"/>
    <property type="match status" value="1"/>
</dbReference>
<evidence type="ECO:0000313" key="3">
    <source>
        <dbReference type="Proteomes" id="UP000004030"/>
    </source>
</evidence>
<accession>G6ECK9</accession>
<evidence type="ECO:0000313" key="2">
    <source>
        <dbReference type="EMBL" id="EHJ60920.1"/>
    </source>
</evidence>
<evidence type="ECO:0000259" key="1">
    <source>
        <dbReference type="PROSITE" id="PS51819"/>
    </source>
</evidence>
<dbReference type="PATRIC" id="fig|1088721.3.peg.2059"/>
<dbReference type="eggNOG" id="COG0346">
    <property type="taxonomic scope" value="Bacteria"/>
</dbReference>
<dbReference type="SUPFAM" id="SSF54593">
    <property type="entry name" value="Glyoxalase/Bleomycin resistance protein/Dihydroxybiphenyl dioxygenase"/>
    <property type="match status" value="1"/>
</dbReference>
<dbReference type="EMBL" id="AGFM01000029">
    <property type="protein sequence ID" value="EHJ60920.1"/>
    <property type="molecule type" value="Genomic_DNA"/>
</dbReference>
<dbReference type="RefSeq" id="WP_007012995.1">
    <property type="nucleotide sequence ID" value="NZ_AGFM01000029.1"/>
</dbReference>
<dbReference type="InterPro" id="IPR029068">
    <property type="entry name" value="Glyas_Bleomycin-R_OHBP_Dase"/>
</dbReference>
<dbReference type="Pfam" id="PF13669">
    <property type="entry name" value="Glyoxalase_4"/>
    <property type="match status" value="1"/>
</dbReference>
<dbReference type="STRING" id="1088721.JI59_09680"/>
<protein>
    <recommendedName>
        <fullName evidence="1">VOC domain-containing protein</fullName>
    </recommendedName>
</protein>
<sequence>MAKLRHIAINVEDLDRDVEFYKGTFELEEVGRAGTPDMGAVYLSDGVMNIALIKISDPDYPNYNPRGLNHMGFVIDESMDDAIERAVKHGAKPMVDPNDRDAGVTWEMKMRAPSGVDFDLSEHGWPGIKL</sequence>
<reference evidence="2 3" key="1">
    <citation type="journal article" date="2012" name="J. Bacteriol.">
        <title>Genome sequence of benzo(a)pyrene-degrading bacterium Novosphingobium pentaromativorans US6-1.</title>
        <authorList>
            <person name="Luo Y.R."/>
            <person name="Kang S.G."/>
            <person name="Kim S.J."/>
            <person name="Kim M.R."/>
            <person name="Li N."/>
            <person name="Lee J.H."/>
            <person name="Kwon K.K."/>
        </authorList>
    </citation>
    <scope>NUCLEOTIDE SEQUENCE [LARGE SCALE GENOMIC DNA]</scope>
    <source>
        <strain evidence="2 3">US6-1</strain>
    </source>
</reference>
<gene>
    <name evidence="2" type="ORF">NSU_2080</name>
</gene>
<dbReference type="Proteomes" id="UP000004030">
    <property type="component" value="Unassembled WGS sequence"/>
</dbReference>
<dbReference type="Gene3D" id="3.10.180.10">
    <property type="entry name" value="2,3-Dihydroxybiphenyl 1,2-Dioxygenase, domain 1"/>
    <property type="match status" value="1"/>
</dbReference>
<dbReference type="OrthoDB" id="4725692at2"/>
<dbReference type="InterPro" id="IPR037523">
    <property type="entry name" value="VOC_core"/>
</dbReference>
<proteinExistence type="predicted"/>
<keyword evidence="3" id="KW-1185">Reference proteome</keyword>
<name>G6ECK9_9SPHN</name>
<dbReference type="KEGG" id="npn:JI59_09680"/>
<feature type="domain" description="VOC" evidence="1">
    <location>
        <begin position="3"/>
        <end position="123"/>
    </location>
</feature>
<comment type="caution">
    <text evidence="2">The sequence shown here is derived from an EMBL/GenBank/DDBJ whole genome shotgun (WGS) entry which is preliminary data.</text>
</comment>
<organism evidence="2 3">
    <name type="scientific">Novosphingobium pentaromativorans US6-1</name>
    <dbReference type="NCBI Taxonomy" id="1088721"/>
    <lineage>
        <taxon>Bacteria</taxon>
        <taxon>Pseudomonadati</taxon>
        <taxon>Pseudomonadota</taxon>
        <taxon>Alphaproteobacteria</taxon>
        <taxon>Sphingomonadales</taxon>
        <taxon>Sphingomonadaceae</taxon>
        <taxon>Novosphingobium</taxon>
    </lineage>
</organism>
<dbReference type="AlphaFoldDB" id="G6ECK9"/>